<dbReference type="AlphaFoldDB" id="A0AA90PX71"/>
<evidence type="ECO:0000256" key="3">
    <source>
        <dbReference type="ARBA" id="ARBA00005300"/>
    </source>
</evidence>
<dbReference type="PANTHER" id="PTHR10642:SF26">
    <property type="entry name" value="RIBONUCLEASE H1"/>
    <property type="match status" value="1"/>
</dbReference>
<dbReference type="Proteomes" id="UP001240777">
    <property type="component" value="Unassembled WGS sequence"/>
</dbReference>
<dbReference type="InterPro" id="IPR036397">
    <property type="entry name" value="RNaseH_sf"/>
</dbReference>
<feature type="domain" description="RNase H type-1" evidence="11">
    <location>
        <begin position="1"/>
        <end position="136"/>
    </location>
</feature>
<accession>A0AA90PX71</accession>
<dbReference type="InterPro" id="IPR050092">
    <property type="entry name" value="RNase_H"/>
</dbReference>
<dbReference type="Pfam" id="PF00075">
    <property type="entry name" value="RNase_H"/>
    <property type="match status" value="1"/>
</dbReference>
<evidence type="ECO:0000256" key="1">
    <source>
        <dbReference type="ARBA" id="ARBA00000077"/>
    </source>
</evidence>
<protein>
    <recommendedName>
        <fullName evidence="5">ribonuclease H</fullName>
        <ecNumber evidence="5">3.1.26.4</ecNumber>
    </recommendedName>
</protein>
<dbReference type="EC" id="3.1.26.4" evidence="5"/>
<keyword evidence="15" id="KW-1185">Reference proteome</keyword>
<keyword evidence="8" id="KW-0255">Endonuclease</keyword>
<dbReference type="Gene3D" id="3.30.420.10">
    <property type="entry name" value="Ribonuclease H-like superfamily/Ribonuclease H"/>
    <property type="match status" value="1"/>
</dbReference>
<organism evidence="13 14">
    <name type="scientific">Helicobacter cappadocius</name>
    <dbReference type="NCBI Taxonomy" id="3063998"/>
    <lineage>
        <taxon>Bacteria</taxon>
        <taxon>Pseudomonadati</taxon>
        <taxon>Campylobacterota</taxon>
        <taxon>Epsilonproteobacteria</taxon>
        <taxon>Campylobacterales</taxon>
        <taxon>Helicobacteraceae</taxon>
        <taxon>Helicobacter</taxon>
    </lineage>
</organism>
<keyword evidence="6" id="KW-0540">Nuclease</keyword>
<dbReference type="GO" id="GO:0043137">
    <property type="term" value="P:DNA replication, removal of RNA primer"/>
    <property type="evidence" value="ECO:0007669"/>
    <property type="project" value="TreeGrafter"/>
</dbReference>
<evidence type="ECO:0000259" key="11">
    <source>
        <dbReference type="PROSITE" id="PS50879"/>
    </source>
</evidence>
<comment type="cofactor">
    <cofactor evidence="2">
        <name>Mg(2+)</name>
        <dbReference type="ChEBI" id="CHEBI:18420"/>
    </cofactor>
</comment>
<dbReference type="Proteomes" id="UP001177258">
    <property type="component" value="Unassembled WGS sequence"/>
</dbReference>
<dbReference type="RefSeq" id="WP_305516210.1">
    <property type="nucleotide sequence ID" value="NZ_JAUPEV010000001.1"/>
</dbReference>
<comment type="caution">
    <text evidence="13">The sequence shown here is derived from an EMBL/GenBank/DDBJ whole genome shotgun (WGS) entry which is preliminary data.</text>
</comment>
<evidence type="ECO:0000256" key="4">
    <source>
        <dbReference type="ARBA" id="ARBA00011245"/>
    </source>
</evidence>
<dbReference type="EMBL" id="JAUYZK010000001">
    <property type="protein sequence ID" value="MDP2538233.1"/>
    <property type="molecule type" value="Genomic_DNA"/>
</dbReference>
<evidence type="ECO:0000256" key="8">
    <source>
        <dbReference type="ARBA" id="ARBA00022759"/>
    </source>
</evidence>
<dbReference type="InterPro" id="IPR012337">
    <property type="entry name" value="RNaseH-like_sf"/>
</dbReference>
<dbReference type="PANTHER" id="PTHR10642">
    <property type="entry name" value="RIBONUCLEASE H1"/>
    <property type="match status" value="1"/>
</dbReference>
<keyword evidence="10" id="KW-0460">Magnesium</keyword>
<keyword evidence="7" id="KW-0479">Metal-binding</keyword>
<reference evidence="12 14" key="3">
    <citation type="journal article" date="2024" name="Syst. Appl. Microbiol.">
        <title>Helicobacter cappadocius sp. nov., from lizards: The first psychrotrophic Helicobacter species.</title>
        <authorList>
            <person name="Aydin F."/>
            <person name="Tarhane S."/>
            <person name="Karakaya E."/>
            <person name="Abay S."/>
            <person name="Kayman T."/>
            <person name="Guran O."/>
            <person name="Bozkurt E."/>
            <person name="Uzum N."/>
            <person name="Avci A."/>
            <person name="Olgun K."/>
            <person name="Jablonski D."/>
            <person name="Guran C."/>
            <person name="Burcin Saticioglu I."/>
        </authorList>
    </citation>
    <scope>NUCLEOTIDE SEQUENCE [LARGE SCALE GENOMIC DNA]</scope>
    <source>
        <strain evidence="12">Faydin-H75</strain>
        <strain evidence="14">faydin-H76</strain>
    </source>
</reference>
<evidence type="ECO:0000313" key="12">
    <source>
        <dbReference type="EMBL" id="MDO7252366.1"/>
    </source>
</evidence>
<reference evidence="12" key="2">
    <citation type="submission" date="2023-07" db="EMBL/GenBank/DDBJ databases">
        <authorList>
            <person name="Aydin F."/>
            <person name="Tarhane S."/>
            <person name="Saticioglu I.B."/>
            <person name="Karakaya E."/>
            <person name="Abay S."/>
            <person name="Guran O."/>
            <person name="Bozkurt E."/>
            <person name="Uzum N."/>
            <person name="Olgun K."/>
            <person name="Jablonski D."/>
        </authorList>
    </citation>
    <scope>NUCLEOTIDE SEQUENCE</scope>
    <source>
        <strain evidence="12">Faydin-H75</strain>
    </source>
</reference>
<proteinExistence type="inferred from homology"/>
<dbReference type="SUPFAM" id="SSF53098">
    <property type="entry name" value="Ribonuclease H-like"/>
    <property type="match status" value="1"/>
</dbReference>
<comment type="similarity">
    <text evidence="3">Belongs to the RNase H family.</text>
</comment>
<evidence type="ECO:0000313" key="15">
    <source>
        <dbReference type="Proteomes" id="UP001240777"/>
    </source>
</evidence>
<dbReference type="GO" id="GO:0004523">
    <property type="term" value="F:RNA-DNA hybrid ribonuclease activity"/>
    <property type="evidence" value="ECO:0007669"/>
    <property type="project" value="UniProtKB-EC"/>
</dbReference>
<evidence type="ECO:0000256" key="2">
    <source>
        <dbReference type="ARBA" id="ARBA00001946"/>
    </source>
</evidence>
<evidence type="ECO:0000256" key="5">
    <source>
        <dbReference type="ARBA" id="ARBA00012180"/>
    </source>
</evidence>
<comment type="catalytic activity">
    <reaction evidence="1">
        <text>Endonucleolytic cleavage to 5'-phosphomonoester.</text>
        <dbReference type="EC" id="3.1.26.4"/>
    </reaction>
</comment>
<dbReference type="InterPro" id="IPR022892">
    <property type="entry name" value="RNaseHI"/>
</dbReference>
<dbReference type="GO" id="GO:0046872">
    <property type="term" value="F:metal ion binding"/>
    <property type="evidence" value="ECO:0007669"/>
    <property type="project" value="UniProtKB-KW"/>
</dbReference>
<evidence type="ECO:0000256" key="7">
    <source>
        <dbReference type="ARBA" id="ARBA00022723"/>
    </source>
</evidence>
<dbReference type="NCBIfam" id="NF001236">
    <property type="entry name" value="PRK00203.1"/>
    <property type="match status" value="1"/>
</dbReference>
<dbReference type="PROSITE" id="PS50879">
    <property type="entry name" value="RNASE_H_1"/>
    <property type="match status" value="1"/>
</dbReference>
<evidence type="ECO:0000256" key="6">
    <source>
        <dbReference type="ARBA" id="ARBA00022722"/>
    </source>
</evidence>
<gene>
    <name evidence="13" type="primary">rnhA</name>
    <name evidence="12" type="ORF">Q5I04_00325</name>
    <name evidence="13" type="ORF">Q5I06_00325</name>
</gene>
<dbReference type="InterPro" id="IPR002156">
    <property type="entry name" value="RNaseH_domain"/>
</dbReference>
<sequence length="147" mass="16779">MKSVKLFCDGSSLGNPGYGGYCGILQYADKEKIIAGGEENSTNNQMELKAVIESLKCLKEPCNVELYSDSKYVCDGISSWLDGWVKKDFDKIKNPDLWREYVRVSRCHHIKTIWVKGHNGHIENERCDKIAKEWALKYKKVSNGQND</sequence>
<reference evidence="13 15" key="1">
    <citation type="submission" date="2023-07" db="EMBL/GenBank/DDBJ databases">
        <title>Unpublished Manusciprt.</title>
        <authorList>
            <person name="Aydin F."/>
            <person name="Tarhane S."/>
            <person name="Saticioglu I.B."/>
            <person name="Karakaya E."/>
            <person name="Abay S."/>
            <person name="Guran O."/>
            <person name="Bozkurt E."/>
            <person name="Uzum N."/>
            <person name="Olgun K."/>
            <person name="Jablonski D."/>
        </authorList>
    </citation>
    <scope>NUCLEOTIDE SEQUENCE</scope>
    <source>
        <strain evidence="15">faydin-H75</strain>
        <strain evidence="13">Faydin-H76</strain>
    </source>
</reference>
<evidence type="ECO:0000256" key="9">
    <source>
        <dbReference type="ARBA" id="ARBA00022801"/>
    </source>
</evidence>
<dbReference type="CDD" id="cd09278">
    <property type="entry name" value="RNase_HI_prokaryote_like"/>
    <property type="match status" value="1"/>
</dbReference>
<comment type="subunit">
    <text evidence="4">Monomer.</text>
</comment>
<dbReference type="EMBL" id="JAUPEV010000001">
    <property type="protein sequence ID" value="MDO7252366.1"/>
    <property type="molecule type" value="Genomic_DNA"/>
</dbReference>
<keyword evidence="9 13" id="KW-0378">Hydrolase</keyword>
<dbReference type="GO" id="GO:0003676">
    <property type="term" value="F:nucleic acid binding"/>
    <property type="evidence" value="ECO:0007669"/>
    <property type="project" value="InterPro"/>
</dbReference>
<name>A0AA90PX71_9HELI</name>
<evidence type="ECO:0000256" key="10">
    <source>
        <dbReference type="ARBA" id="ARBA00022842"/>
    </source>
</evidence>
<evidence type="ECO:0000313" key="13">
    <source>
        <dbReference type="EMBL" id="MDP2538233.1"/>
    </source>
</evidence>
<evidence type="ECO:0000313" key="14">
    <source>
        <dbReference type="Proteomes" id="UP001177258"/>
    </source>
</evidence>